<keyword evidence="2" id="KW-1185">Reference proteome</keyword>
<dbReference type="Proteomes" id="UP000478571">
    <property type="component" value="Unassembled WGS sequence"/>
</dbReference>
<evidence type="ECO:0000313" key="1">
    <source>
        <dbReference type="EMBL" id="MYM58377.1"/>
    </source>
</evidence>
<name>A0A6L8LQM3_9VIBR</name>
<accession>A0A6L8LQM3</accession>
<organism evidence="1 2">
    <name type="scientific">Vibrio tetraodonis subsp. pristinus</name>
    <dbReference type="NCBI Taxonomy" id="2695891"/>
    <lineage>
        <taxon>Bacteria</taxon>
        <taxon>Pseudomonadati</taxon>
        <taxon>Pseudomonadota</taxon>
        <taxon>Gammaproteobacteria</taxon>
        <taxon>Vibrionales</taxon>
        <taxon>Vibrionaceae</taxon>
        <taxon>Vibrio</taxon>
    </lineage>
</organism>
<reference evidence="1 2" key="1">
    <citation type="submission" date="2020-01" db="EMBL/GenBank/DDBJ databases">
        <title>Draft Genome Sequence of Vibrio sp. strain OCN044, Isolated from a Healthy Coral at Palmyra Atoll.</title>
        <authorList>
            <person name="Videau P."/>
            <person name="Loughran R."/>
            <person name="Esquivel A."/>
            <person name="Deadmond M."/>
            <person name="Paddock B.E."/>
            <person name="Saw J.H."/>
            <person name="Ushijima B."/>
        </authorList>
    </citation>
    <scope>NUCLEOTIDE SEQUENCE [LARGE SCALE GENOMIC DNA]</scope>
    <source>
        <strain evidence="1 2">OCN044</strain>
    </source>
</reference>
<comment type="caution">
    <text evidence="1">The sequence shown here is derived from an EMBL/GenBank/DDBJ whole genome shotgun (WGS) entry which is preliminary data.</text>
</comment>
<gene>
    <name evidence="1" type="ORF">GTG28_04005</name>
</gene>
<sequence>MVQIYGAEETKAFCCNCKEVTSHKYYSFSESEQSMETEVKGFFSGLFARIANILMSGEPTGDYKCKLCGTNLHTPDYLD</sequence>
<dbReference type="AlphaFoldDB" id="A0A6L8LQM3"/>
<protein>
    <submittedName>
        <fullName evidence="1">Uncharacterized protein</fullName>
    </submittedName>
</protein>
<dbReference type="EMBL" id="WWEU01000001">
    <property type="protein sequence ID" value="MYM58377.1"/>
    <property type="molecule type" value="Genomic_DNA"/>
</dbReference>
<proteinExistence type="predicted"/>
<evidence type="ECO:0000313" key="2">
    <source>
        <dbReference type="Proteomes" id="UP000478571"/>
    </source>
</evidence>